<evidence type="ECO:0000313" key="6">
    <source>
        <dbReference type="Proteomes" id="UP001499967"/>
    </source>
</evidence>
<dbReference type="CDD" id="cd03332">
    <property type="entry name" value="LMO_FMN"/>
    <property type="match status" value="1"/>
</dbReference>
<comment type="cofactor">
    <cofactor evidence="1">
        <name>FMN</name>
        <dbReference type="ChEBI" id="CHEBI:58210"/>
    </cofactor>
</comment>
<evidence type="ECO:0000313" key="5">
    <source>
        <dbReference type="EMBL" id="GAA0899749.1"/>
    </source>
</evidence>
<evidence type="ECO:0000256" key="1">
    <source>
        <dbReference type="ARBA" id="ARBA00001917"/>
    </source>
</evidence>
<gene>
    <name evidence="5" type="ORF">GCM10009559_64870</name>
</gene>
<dbReference type="PROSITE" id="PS51349">
    <property type="entry name" value="FMN_HYDROXY_ACID_DH_2"/>
    <property type="match status" value="1"/>
</dbReference>
<accession>A0ABN1NAF5</accession>
<dbReference type="PIRSF" id="PIRSF000138">
    <property type="entry name" value="Al-hdrx_acd_dh"/>
    <property type="match status" value="1"/>
</dbReference>
<evidence type="ECO:0000259" key="4">
    <source>
        <dbReference type="PROSITE" id="PS51349"/>
    </source>
</evidence>
<dbReference type="Proteomes" id="UP001499967">
    <property type="component" value="Unassembled WGS sequence"/>
</dbReference>
<protein>
    <submittedName>
        <fullName evidence="5">Lactate 2-monooxygenase</fullName>
    </submittedName>
</protein>
<feature type="domain" description="FMN hydroxy acid dehydrogenase" evidence="4">
    <location>
        <begin position="20"/>
        <end position="389"/>
    </location>
</feature>
<organism evidence="5 6">
    <name type="scientific">Pseudonocardia zijingensis</name>
    <dbReference type="NCBI Taxonomy" id="153376"/>
    <lineage>
        <taxon>Bacteria</taxon>
        <taxon>Bacillati</taxon>
        <taxon>Actinomycetota</taxon>
        <taxon>Actinomycetes</taxon>
        <taxon>Pseudonocardiales</taxon>
        <taxon>Pseudonocardiaceae</taxon>
        <taxon>Pseudonocardia</taxon>
    </lineage>
</organism>
<dbReference type="RefSeq" id="WP_343945527.1">
    <property type="nucleotide sequence ID" value="NZ_BAAAHP010000212.1"/>
</dbReference>
<dbReference type="PROSITE" id="PS00557">
    <property type="entry name" value="FMN_HYDROXY_ACID_DH_1"/>
    <property type="match status" value="1"/>
</dbReference>
<dbReference type="InterPro" id="IPR012133">
    <property type="entry name" value="Alpha-hydoxy_acid_DH_FMN"/>
</dbReference>
<dbReference type="InterPro" id="IPR000262">
    <property type="entry name" value="FMN-dep_DH"/>
</dbReference>
<dbReference type="Pfam" id="PF01070">
    <property type="entry name" value="FMN_dh"/>
    <property type="match status" value="1"/>
</dbReference>
<keyword evidence="2" id="KW-0560">Oxidoreductase</keyword>
<dbReference type="InterPro" id="IPR008259">
    <property type="entry name" value="FMN_hydac_DH_AS"/>
</dbReference>
<sequence>MGVPFASYGAEIYLQGLAGERPALPTDPSRLEEAARAVLADGPFGYVAGGAGSGATMRANRAAFDRYALVPRMLRDTTERDWSTTLLDTPMPAPLLVAPIGVMSIVHPDGELAVARAAAELGVPMVLSTASSHTIEEVAAASGDAPRWFQLYWPTEDAVSVSILERARAAGHRVLVVTLDTWTLGWRPHDLDLSYLPFLRGVGTAIPFSDPAFRAGLAASPEDDLMAAVGRWVPMFTGTAVRWDRLDLLREHWDGPIVLKGVQHVDDALHALDVGMDGIVVSNHGGRQVDRAIGSLAALPGIVAAVDGRAPVLFDSGIRTGADAAVALALGADAVLLGRPFVYGLALGGQDGVRHVLRSVLAELDLTLALSGFADLAQFRDAPDAVRPVAYTGA</sequence>
<keyword evidence="6" id="KW-1185">Reference proteome</keyword>
<dbReference type="InterPro" id="IPR013785">
    <property type="entry name" value="Aldolase_TIM"/>
</dbReference>
<comment type="caution">
    <text evidence="5">The sequence shown here is derived from an EMBL/GenBank/DDBJ whole genome shotgun (WGS) entry which is preliminary data.</text>
</comment>
<dbReference type="Gene3D" id="3.20.20.70">
    <property type="entry name" value="Aldolase class I"/>
    <property type="match status" value="1"/>
</dbReference>
<evidence type="ECO:0000256" key="3">
    <source>
        <dbReference type="ARBA" id="ARBA00024042"/>
    </source>
</evidence>
<dbReference type="PANTHER" id="PTHR10578">
    <property type="entry name" value="S -2-HYDROXY-ACID OXIDASE-RELATED"/>
    <property type="match status" value="1"/>
</dbReference>
<reference evidence="5 6" key="1">
    <citation type="journal article" date="2019" name="Int. J. Syst. Evol. Microbiol.">
        <title>The Global Catalogue of Microorganisms (GCM) 10K type strain sequencing project: providing services to taxonomists for standard genome sequencing and annotation.</title>
        <authorList>
            <consortium name="The Broad Institute Genomics Platform"/>
            <consortium name="The Broad Institute Genome Sequencing Center for Infectious Disease"/>
            <person name="Wu L."/>
            <person name="Ma J."/>
        </authorList>
    </citation>
    <scope>NUCLEOTIDE SEQUENCE [LARGE SCALE GENOMIC DNA]</scope>
    <source>
        <strain evidence="5 6">JCM 11117</strain>
    </source>
</reference>
<dbReference type="InterPro" id="IPR037350">
    <property type="entry name" value="LMO_FMN"/>
</dbReference>
<proteinExistence type="inferred from homology"/>
<evidence type="ECO:0000256" key="2">
    <source>
        <dbReference type="ARBA" id="ARBA00023002"/>
    </source>
</evidence>
<dbReference type="PANTHER" id="PTHR10578:SF143">
    <property type="entry name" value="FMN-DEPENDENT ALPHA-HYDROXY ACID DEHYDROGENASE PB1A11.03"/>
    <property type="match status" value="1"/>
</dbReference>
<dbReference type="SUPFAM" id="SSF51395">
    <property type="entry name" value="FMN-linked oxidoreductases"/>
    <property type="match status" value="1"/>
</dbReference>
<dbReference type="EMBL" id="BAAAHP010000212">
    <property type="protein sequence ID" value="GAA0899749.1"/>
    <property type="molecule type" value="Genomic_DNA"/>
</dbReference>
<comment type="similarity">
    <text evidence="3">Belongs to the FMN-dependent alpha-hydroxy acid dehydrogenase family.</text>
</comment>
<name>A0ABN1NAF5_9PSEU</name>
<dbReference type="InterPro" id="IPR037396">
    <property type="entry name" value="FMN_HAD"/>
</dbReference>